<dbReference type="Gene3D" id="1.25.40.10">
    <property type="entry name" value="Tetratricopeptide repeat domain"/>
    <property type="match status" value="1"/>
</dbReference>
<dbReference type="InterPro" id="IPR011990">
    <property type="entry name" value="TPR-like_helical_dom_sf"/>
</dbReference>
<comment type="catalytic activity">
    <reaction evidence="1">
        <text>[protein]-peptidylproline (omega=180) = [protein]-peptidylproline (omega=0)</text>
        <dbReference type="Rhea" id="RHEA:16237"/>
        <dbReference type="Rhea" id="RHEA-COMP:10747"/>
        <dbReference type="Rhea" id="RHEA-COMP:10748"/>
        <dbReference type="ChEBI" id="CHEBI:83833"/>
        <dbReference type="ChEBI" id="CHEBI:83834"/>
        <dbReference type="EC" id="5.2.1.8"/>
    </reaction>
</comment>
<evidence type="ECO:0000256" key="4">
    <source>
        <dbReference type="ARBA" id="ARBA00023235"/>
    </source>
</evidence>
<keyword evidence="4" id="KW-0413">Isomerase</keyword>
<dbReference type="EMBL" id="CP014584">
    <property type="protein sequence ID" value="ANZ74829.1"/>
    <property type="molecule type" value="Genomic_DNA"/>
</dbReference>
<dbReference type="Pfam" id="PF00160">
    <property type="entry name" value="Pro_isomerase"/>
    <property type="match status" value="1"/>
</dbReference>
<dbReference type="GO" id="GO:0003755">
    <property type="term" value="F:peptidyl-prolyl cis-trans isomerase activity"/>
    <property type="evidence" value="ECO:0007669"/>
    <property type="project" value="UniProtKB-KW"/>
</dbReference>
<dbReference type="PANTHER" id="PTHR11071:SF561">
    <property type="entry name" value="PEPTIDYL-PROLYL CIS-TRANS ISOMERASE D-RELATED"/>
    <property type="match status" value="1"/>
</dbReference>
<dbReference type="InterPro" id="IPR019734">
    <property type="entry name" value="TPR_rpt"/>
</dbReference>
<reference evidence="7 8" key="1">
    <citation type="submission" date="2016-02" db="EMBL/GenBank/DDBJ databases">
        <title>Comparative genomic and transcriptomic foundation for Pichia pastoris.</title>
        <authorList>
            <person name="Love K.R."/>
            <person name="Shah K.A."/>
            <person name="Whittaker C.A."/>
            <person name="Wu J."/>
            <person name="Bartlett M.C."/>
            <person name="Ma D."/>
            <person name="Leeson R.L."/>
            <person name="Priest M."/>
            <person name="Young S.K."/>
            <person name="Love J.C."/>
        </authorList>
    </citation>
    <scope>NUCLEOTIDE SEQUENCE [LARGE SCALE GENOMIC DNA]</scope>
    <source>
        <strain evidence="7 8">ATCC 28485</strain>
    </source>
</reference>
<dbReference type="InterPro" id="IPR020892">
    <property type="entry name" value="Cyclophilin-type_PPIase_CS"/>
</dbReference>
<dbReference type="InterPro" id="IPR029000">
    <property type="entry name" value="Cyclophilin-like_dom_sf"/>
</dbReference>
<gene>
    <name evidence="7" type="ORF">ATY40_BA7500403</name>
</gene>
<evidence type="ECO:0000256" key="1">
    <source>
        <dbReference type="ARBA" id="ARBA00000971"/>
    </source>
</evidence>
<dbReference type="InterPro" id="IPR002130">
    <property type="entry name" value="Cyclophilin-type_PPIase_dom"/>
</dbReference>
<dbReference type="PRINTS" id="PR00153">
    <property type="entry name" value="CSAPPISMRASE"/>
</dbReference>
<keyword evidence="3" id="KW-0697">Rotamase</keyword>
<dbReference type="EC" id="5.2.1.8" evidence="2"/>
<evidence type="ECO:0000313" key="8">
    <source>
        <dbReference type="Proteomes" id="UP000094565"/>
    </source>
</evidence>
<dbReference type="AlphaFoldDB" id="A0A1B2J9Z9"/>
<dbReference type="GO" id="GO:0006457">
    <property type="term" value="P:protein folding"/>
    <property type="evidence" value="ECO:0007669"/>
    <property type="project" value="InterPro"/>
</dbReference>
<evidence type="ECO:0000256" key="5">
    <source>
        <dbReference type="PROSITE-ProRule" id="PRU00339"/>
    </source>
</evidence>
<dbReference type="PROSITE" id="PS00170">
    <property type="entry name" value="CSA_PPIASE_1"/>
    <property type="match status" value="1"/>
</dbReference>
<dbReference type="PANTHER" id="PTHR11071">
    <property type="entry name" value="PEPTIDYL-PROLYL CIS-TRANS ISOMERASE"/>
    <property type="match status" value="1"/>
</dbReference>
<evidence type="ECO:0000256" key="3">
    <source>
        <dbReference type="ARBA" id="ARBA00023110"/>
    </source>
</evidence>
<dbReference type="GO" id="GO:0005829">
    <property type="term" value="C:cytosol"/>
    <property type="evidence" value="ECO:0007669"/>
    <property type="project" value="TreeGrafter"/>
</dbReference>
<dbReference type="PROSITE" id="PS50072">
    <property type="entry name" value="CSA_PPIASE_2"/>
    <property type="match status" value="1"/>
</dbReference>
<evidence type="ECO:0000259" key="6">
    <source>
        <dbReference type="PROSITE" id="PS50072"/>
    </source>
</evidence>
<dbReference type="OrthoDB" id="407558at2759"/>
<accession>A0A1B2J9Z9</accession>
<feature type="repeat" description="TPR" evidence="5">
    <location>
        <begin position="336"/>
        <end position="369"/>
    </location>
</feature>
<evidence type="ECO:0000256" key="2">
    <source>
        <dbReference type="ARBA" id="ARBA00013194"/>
    </source>
</evidence>
<keyword evidence="8" id="KW-1185">Reference proteome</keyword>
<evidence type="ECO:0000313" key="7">
    <source>
        <dbReference type="EMBL" id="ANZ74829.1"/>
    </source>
</evidence>
<dbReference type="Gene3D" id="2.40.100.10">
    <property type="entry name" value="Cyclophilin-like"/>
    <property type="match status" value="1"/>
</dbReference>
<protein>
    <recommendedName>
        <fullName evidence="2">peptidylprolyl isomerase</fullName>
        <ecNumber evidence="2">5.2.1.8</ecNumber>
    </recommendedName>
</protein>
<proteinExistence type="predicted"/>
<name>A0A1B2J9Z9_PICPA</name>
<feature type="domain" description="PPIase cyclophilin-type" evidence="6">
    <location>
        <begin position="4"/>
        <end position="198"/>
    </location>
</feature>
<dbReference type="SUPFAM" id="SSF48452">
    <property type="entry name" value="TPR-like"/>
    <property type="match status" value="1"/>
</dbReference>
<dbReference type="Proteomes" id="UP000094565">
    <property type="component" value="Chromosome 1"/>
</dbReference>
<dbReference type="PROSITE" id="PS50005">
    <property type="entry name" value="TPR"/>
    <property type="match status" value="1"/>
</dbReference>
<keyword evidence="5" id="KW-0802">TPR repeat</keyword>
<dbReference type="GO" id="GO:0016018">
    <property type="term" value="F:cyclosporin A binding"/>
    <property type="evidence" value="ECO:0007669"/>
    <property type="project" value="TreeGrafter"/>
</dbReference>
<sequence length="399" mass="44902">MFAFLDVTIGGSKIGRIVLQLDSVNCPLASTNFLNLCRQVGKTFHSKEHGEIKLTYQGTRFHRIMKNFIIQAGDLVFGRDESFNQEQVGAGGASTYINDLSDHEEGPIYGKFDDEALDTSPENGFDRPFILAMANSGPNSNSSQFFITTYPCPHLQGKHTALGSVIHGKSVVRDIEKVDTAKENNSPLEPVVIVACGEWKEGDPAPVFNCSNSQVGGDVFEEYPDDDDNFDKDSLEKALEAVEIIKESGTLLLKQNQIQDALFKYKKSLRYLNEFSPDQDQSPQLYYSFLVLKKKLYLNISLVYYRQGQFSRARDYAEYLLEMEDSLQVIADTDKAKAFFRKGLAQIALKDFENGLNALKAAQELNPSDPRISNEIVKASKSFELFKKREQIKLEAFFK</sequence>
<organism evidence="7 8">
    <name type="scientific">Komagataella pastoris</name>
    <name type="common">Yeast</name>
    <name type="synonym">Pichia pastoris</name>
    <dbReference type="NCBI Taxonomy" id="4922"/>
    <lineage>
        <taxon>Eukaryota</taxon>
        <taxon>Fungi</taxon>
        <taxon>Dikarya</taxon>
        <taxon>Ascomycota</taxon>
        <taxon>Saccharomycotina</taxon>
        <taxon>Pichiomycetes</taxon>
        <taxon>Pichiales</taxon>
        <taxon>Pichiaceae</taxon>
        <taxon>Komagataella</taxon>
    </lineage>
</organism>
<dbReference type="SMART" id="SM00028">
    <property type="entry name" value="TPR"/>
    <property type="match status" value="3"/>
</dbReference>
<dbReference type="SUPFAM" id="SSF50891">
    <property type="entry name" value="Cyclophilin-like"/>
    <property type="match status" value="1"/>
</dbReference>